<evidence type="ECO:0000313" key="1">
    <source>
        <dbReference type="EMBL" id="AWG22975.1"/>
    </source>
</evidence>
<evidence type="ECO:0008006" key="3">
    <source>
        <dbReference type="Google" id="ProtNLM"/>
    </source>
</evidence>
<proteinExistence type="predicted"/>
<dbReference type="Pfam" id="PF08907">
    <property type="entry name" value="DUF1853"/>
    <property type="match status" value="1"/>
</dbReference>
<keyword evidence="2" id="KW-1185">Reference proteome</keyword>
<protein>
    <recommendedName>
        <fullName evidence="3">DUF1853 domain-containing protein</fullName>
    </recommendedName>
</protein>
<dbReference type="RefSeq" id="WP_108741879.1">
    <property type="nucleotide sequence ID" value="NZ_CP020918.1"/>
</dbReference>
<dbReference type="EMBL" id="CP020918">
    <property type="protein sequence ID" value="AWG22975.1"/>
    <property type="molecule type" value="Genomic_DNA"/>
</dbReference>
<name>A0A2S1LGT6_9FLAO</name>
<sequence>MQTHPRIASIIEADILDFSVTGVPSFDLSALDLPTALDFDLPTNLRLGHLVEKAVSKLIQSSSIFALLHENIQIIEDKKTIGELDFIIENKQTQELVHLELAYKFYLLDPTLSTETIHNWIGPNRNDSLSEKLNKLKTKQFPLLYNDCTKATLHDLQIDTISQALCLMVSLFIPYRFEGNLSSSYQKAIKGYYINFQTFINHHNESKTYYLPAKKEWGIDPEENNNWSDFDTIQKAVGSAMVEKQSPLCWQKCNDTYVAFFIVWW</sequence>
<dbReference type="AlphaFoldDB" id="A0A2S1LGT6"/>
<accession>A0A2S1LGT6</accession>
<dbReference type="KEGG" id="ffa:FFWV33_16295"/>
<reference evidence="1 2" key="1">
    <citation type="submission" date="2017-04" db="EMBL/GenBank/DDBJ databases">
        <title>Compelte genome sequence of WV33.</title>
        <authorList>
            <person name="Lee P.C."/>
        </authorList>
    </citation>
    <scope>NUCLEOTIDE SEQUENCE [LARGE SCALE GENOMIC DNA]</scope>
    <source>
        <strain evidence="1 2">WV33</strain>
    </source>
</reference>
<dbReference type="InterPro" id="IPR015003">
    <property type="entry name" value="DUF1853"/>
</dbReference>
<dbReference type="Proteomes" id="UP000244527">
    <property type="component" value="Chromosome"/>
</dbReference>
<gene>
    <name evidence="1" type="ORF">FFWV33_16295</name>
</gene>
<dbReference type="OrthoDB" id="1466769at2"/>
<organism evidence="1 2">
    <name type="scientific">Flavobacterium faecale</name>
    <dbReference type="NCBI Taxonomy" id="1355330"/>
    <lineage>
        <taxon>Bacteria</taxon>
        <taxon>Pseudomonadati</taxon>
        <taxon>Bacteroidota</taxon>
        <taxon>Flavobacteriia</taxon>
        <taxon>Flavobacteriales</taxon>
        <taxon>Flavobacteriaceae</taxon>
        <taxon>Flavobacterium</taxon>
    </lineage>
</organism>
<evidence type="ECO:0000313" key="2">
    <source>
        <dbReference type="Proteomes" id="UP000244527"/>
    </source>
</evidence>